<dbReference type="Gene3D" id="2.60.120.40">
    <property type="match status" value="1"/>
</dbReference>
<dbReference type="InterPro" id="IPR050822">
    <property type="entry name" value="Cerebellin_Synaptic_Org"/>
</dbReference>
<evidence type="ECO:0000256" key="1">
    <source>
        <dbReference type="ARBA" id="ARBA00004613"/>
    </source>
</evidence>
<sequence length="203" mass="22299">MLPLYLCGEMGAAVGLLLLLIGLHGSQAQVAGDTDVWTEVKALKTILMEAMVKQTILQKQVDELKEEQARGKTKVAFYAALSDTGNIGPFQTEKKLTYSKVFTNIGNAYNSSTGVFIAPVKGVYSFQFTAFGFTSCTIRLQVYKNNKKIMSNWKHSSLNVATYVTNSLILELEAGDTVHFSLPSGACLYDDRNNYSTIIGFLL</sequence>
<dbReference type="AlphaFoldDB" id="H3D6A7"/>
<evidence type="ECO:0000256" key="2">
    <source>
        <dbReference type="ARBA" id="ARBA00022525"/>
    </source>
</evidence>
<dbReference type="PANTHER" id="PTHR22923">
    <property type="entry name" value="CEREBELLIN-RELATED"/>
    <property type="match status" value="1"/>
</dbReference>
<dbReference type="InterPro" id="IPR008983">
    <property type="entry name" value="Tumour_necrosis_fac-like_dom"/>
</dbReference>
<dbReference type="Proteomes" id="UP000007303">
    <property type="component" value="Unassembled WGS sequence"/>
</dbReference>
<dbReference type="OMA" id="CTIRLQV"/>
<keyword evidence="7" id="KW-1185">Reference proteome</keyword>
<reference evidence="7" key="1">
    <citation type="journal article" date="2004" name="Nature">
        <title>Genome duplication in the teleost fish Tetraodon nigroviridis reveals the early vertebrate proto-karyotype.</title>
        <authorList>
            <person name="Jaillon O."/>
            <person name="Aury J.-M."/>
            <person name="Brunet F."/>
            <person name="Petit J.-L."/>
            <person name="Stange-Thomann N."/>
            <person name="Mauceli E."/>
            <person name="Bouneau L."/>
            <person name="Fischer C."/>
            <person name="Ozouf-Costaz C."/>
            <person name="Bernot A."/>
            <person name="Nicaud S."/>
            <person name="Jaffe D."/>
            <person name="Fisher S."/>
            <person name="Lutfalla G."/>
            <person name="Dossat C."/>
            <person name="Segurens B."/>
            <person name="Dasilva C."/>
            <person name="Salanoubat M."/>
            <person name="Levy M."/>
            <person name="Boudet N."/>
            <person name="Castellano S."/>
            <person name="Anthouard V."/>
            <person name="Jubin C."/>
            <person name="Castelli V."/>
            <person name="Katinka M."/>
            <person name="Vacherie B."/>
            <person name="Biemont C."/>
            <person name="Skalli Z."/>
            <person name="Cattolico L."/>
            <person name="Poulain J."/>
            <person name="De Berardinis V."/>
            <person name="Cruaud C."/>
            <person name="Duprat S."/>
            <person name="Brottier P."/>
            <person name="Coutanceau J.-P."/>
            <person name="Gouzy J."/>
            <person name="Parra G."/>
            <person name="Lardier G."/>
            <person name="Chapple C."/>
            <person name="McKernan K.J."/>
            <person name="McEwan P."/>
            <person name="Bosak S."/>
            <person name="Kellis M."/>
            <person name="Volff J.-N."/>
            <person name="Guigo R."/>
            <person name="Zody M.C."/>
            <person name="Mesirov J."/>
            <person name="Lindblad-Toh K."/>
            <person name="Birren B."/>
            <person name="Nusbaum C."/>
            <person name="Kahn D."/>
            <person name="Robinson-Rechavi M."/>
            <person name="Laudet V."/>
            <person name="Schachter V."/>
            <person name="Quetier F."/>
            <person name="Saurin W."/>
            <person name="Scarpelli C."/>
            <person name="Wincker P."/>
            <person name="Lander E.S."/>
            <person name="Weissenbach J."/>
            <person name="Roest Crollius H."/>
        </authorList>
    </citation>
    <scope>NUCLEOTIDE SEQUENCE [LARGE SCALE GENOMIC DNA]</scope>
</reference>
<dbReference type="PRINTS" id="PR00007">
    <property type="entry name" value="COMPLEMNTC1Q"/>
</dbReference>
<evidence type="ECO:0000256" key="4">
    <source>
        <dbReference type="SAM" id="SignalP"/>
    </source>
</evidence>
<dbReference type="InterPro" id="IPR001073">
    <property type="entry name" value="C1q_dom"/>
</dbReference>
<dbReference type="SUPFAM" id="SSF49842">
    <property type="entry name" value="TNF-like"/>
    <property type="match status" value="1"/>
</dbReference>
<keyword evidence="3 4" id="KW-0732">Signal</keyword>
<dbReference type="Pfam" id="PF00386">
    <property type="entry name" value="C1q"/>
    <property type="match status" value="1"/>
</dbReference>
<name>H3D6A7_TETNG</name>
<evidence type="ECO:0000313" key="7">
    <source>
        <dbReference type="Proteomes" id="UP000007303"/>
    </source>
</evidence>
<evidence type="ECO:0000259" key="5">
    <source>
        <dbReference type="PROSITE" id="PS50871"/>
    </source>
</evidence>
<reference evidence="6" key="3">
    <citation type="submission" date="2025-09" db="UniProtKB">
        <authorList>
            <consortium name="Ensembl"/>
        </authorList>
    </citation>
    <scope>IDENTIFICATION</scope>
</reference>
<dbReference type="PROSITE" id="PS50871">
    <property type="entry name" value="C1Q"/>
    <property type="match status" value="1"/>
</dbReference>
<dbReference type="HOGENOM" id="CLU_001074_8_1_1"/>
<reference evidence="6" key="2">
    <citation type="submission" date="2025-08" db="UniProtKB">
        <authorList>
            <consortium name="Ensembl"/>
        </authorList>
    </citation>
    <scope>IDENTIFICATION</scope>
</reference>
<evidence type="ECO:0000313" key="6">
    <source>
        <dbReference type="Ensembl" id="ENSTNIP00000016047.1"/>
    </source>
</evidence>
<feature type="signal peptide" evidence="4">
    <location>
        <begin position="1"/>
        <end position="28"/>
    </location>
</feature>
<feature type="domain" description="C1q" evidence="5">
    <location>
        <begin position="70"/>
        <end position="203"/>
    </location>
</feature>
<dbReference type="GeneTree" id="ENSGT00940000163520"/>
<proteinExistence type="predicted"/>
<keyword evidence="2" id="KW-0964">Secreted</keyword>
<dbReference type="PANTHER" id="PTHR22923:SF102">
    <property type="entry name" value="CEREBELLIN 13-RELATED"/>
    <property type="match status" value="1"/>
</dbReference>
<dbReference type="SMART" id="SM00110">
    <property type="entry name" value="C1Q"/>
    <property type="match status" value="1"/>
</dbReference>
<evidence type="ECO:0000256" key="3">
    <source>
        <dbReference type="ARBA" id="ARBA00022729"/>
    </source>
</evidence>
<dbReference type="InParanoid" id="H3D6A7"/>
<dbReference type="Ensembl" id="ENSTNIT00000016258.1">
    <property type="protein sequence ID" value="ENSTNIP00000016047.1"/>
    <property type="gene ID" value="ENSTNIG00000013066.1"/>
</dbReference>
<comment type="subcellular location">
    <subcellularLocation>
        <location evidence="1">Secreted</location>
    </subcellularLocation>
</comment>
<organism evidence="6 7">
    <name type="scientific">Tetraodon nigroviridis</name>
    <name type="common">Spotted green pufferfish</name>
    <name type="synonym">Chelonodon nigroviridis</name>
    <dbReference type="NCBI Taxonomy" id="99883"/>
    <lineage>
        <taxon>Eukaryota</taxon>
        <taxon>Metazoa</taxon>
        <taxon>Chordata</taxon>
        <taxon>Craniata</taxon>
        <taxon>Vertebrata</taxon>
        <taxon>Euteleostomi</taxon>
        <taxon>Actinopterygii</taxon>
        <taxon>Neopterygii</taxon>
        <taxon>Teleostei</taxon>
        <taxon>Neoteleostei</taxon>
        <taxon>Acanthomorphata</taxon>
        <taxon>Eupercaria</taxon>
        <taxon>Tetraodontiformes</taxon>
        <taxon>Tetradontoidea</taxon>
        <taxon>Tetraodontidae</taxon>
        <taxon>Tetraodon</taxon>
    </lineage>
</organism>
<protein>
    <recommendedName>
        <fullName evidence="5">C1q domain-containing protein</fullName>
    </recommendedName>
</protein>
<feature type="chain" id="PRO_5003583059" description="C1q domain-containing protein" evidence="4">
    <location>
        <begin position="29"/>
        <end position="203"/>
    </location>
</feature>
<accession>H3D6A7</accession>
<dbReference type="GO" id="GO:0005576">
    <property type="term" value="C:extracellular region"/>
    <property type="evidence" value="ECO:0007669"/>
    <property type="project" value="UniProtKB-SubCell"/>
</dbReference>